<comment type="caution">
    <text evidence="1">The sequence shown here is derived from an EMBL/GenBank/DDBJ whole genome shotgun (WGS) entry which is preliminary data.</text>
</comment>
<accession>A0ABQ5JA29</accession>
<protein>
    <submittedName>
        <fullName evidence="1">Uncharacterized protein</fullName>
    </submittedName>
</protein>
<keyword evidence="2" id="KW-1185">Reference proteome</keyword>
<name>A0ABQ5JA29_9ASTR</name>
<organism evidence="1 2">
    <name type="scientific">Tanacetum coccineum</name>
    <dbReference type="NCBI Taxonomy" id="301880"/>
    <lineage>
        <taxon>Eukaryota</taxon>
        <taxon>Viridiplantae</taxon>
        <taxon>Streptophyta</taxon>
        <taxon>Embryophyta</taxon>
        <taxon>Tracheophyta</taxon>
        <taxon>Spermatophyta</taxon>
        <taxon>Magnoliopsida</taxon>
        <taxon>eudicotyledons</taxon>
        <taxon>Gunneridae</taxon>
        <taxon>Pentapetalae</taxon>
        <taxon>asterids</taxon>
        <taxon>campanulids</taxon>
        <taxon>Asterales</taxon>
        <taxon>Asteraceae</taxon>
        <taxon>Asteroideae</taxon>
        <taxon>Anthemideae</taxon>
        <taxon>Anthemidinae</taxon>
        <taxon>Tanacetum</taxon>
    </lineage>
</organism>
<proteinExistence type="predicted"/>
<dbReference type="EMBL" id="BQNB010021705">
    <property type="protein sequence ID" value="GJU09199.1"/>
    <property type="molecule type" value="Genomic_DNA"/>
</dbReference>
<sequence length="180" mass="20496">MDLPRDIPLDRIEVLMYDTKGVKVRKGIMQTKTELTLEQTQQGVSDEVLVSIEWVEELKRNVKIKGEKKEVILTLRQKPVIFMDTAYGSSQIRRIGNWSNAFSCEVQALIRRISLVGYDVLVRNQQSSNIFVLAPNYAPFSLSSQNTPELLHLSTLKQLSTKLCNNYIKVGKRGGIMIIK</sequence>
<reference evidence="1" key="1">
    <citation type="journal article" date="2022" name="Int. J. Mol. Sci.">
        <title>Draft Genome of Tanacetum Coccineum: Genomic Comparison of Closely Related Tanacetum-Family Plants.</title>
        <authorList>
            <person name="Yamashiro T."/>
            <person name="Shiraishi A."/>
            <person name="Nakayama K."/>
            <person name="Satake H."/>
        </authorList>
    </citation>
    <scope>NUCLEOTIDE SEQUENCE</scope>
</reference>
<gene>
    <name evidence="1" type="ORF">Tco_1125629</name>
</gene>
<dbReference type="Proteomes" id="UP001151760">
    <property type="component" value="Unassembled WGS sequence"/>
</dbReference>
<evidence type="ECO:0000313" key="2">
    <source>
        <dbReference type="Proteomes" id="UP001151760"/>
    </source>
</evidence>
<reference evidence="1" key="2">
    <citation type="submission" date="2022-01" db="EMBL/GenBank/DDBJ databases">
        <authorList>
            <person name="Yamashiro T."/>
            <person name="Shiraishi A."/>
            <person name="Satake H."/>
            <person name="Nakayama K."/>
        </authorList>
    </citation>
    <scope>NUCLEOTIDE SEQUENCE</scope>
</reference>
<evidence type="ECO:0000313" key="1">
    <source>
        <dbReference type="EMBL" id="GJU09199.1"/>
    </source>
</evidence>